<gene>
    <name evidence="2" type="ORF">C7435_1232</name>
</gene>
<dbReference type="Proteomes" id="UP000273675">
    <property type="component" value="Unassembled WGS sequence"/>
</dbReference>
<protein>
    <submittedName>
        <fullName evidence="2">Uncharacterized protein</fullName>
    </submittedName>
</protein>
<evidence type="ECO:0000313" key="2">
    <source>
        <dbReference type="EMBL" id="RKR00035.1"/>
    </source>
</evidence>
<keyword evidence="1" id="KW-1133">Transmembrane helix</keyword>
<feature type="transmembrane region" description="Helical" evidence="1">
    <location>
        <begin position="12"/>
        <end position="36"/>
    </location>
</feature>
<comment type="caution">
    <text evidence="2">The sequence shown here is derived from an EMBL/GenBank/DDBJ whole genome shotgun (WGS) entry which is preliminary data.</text>
</comment>
<organism evidence="2 3">
    <name type="scientific">Maricaulis maris</name>
    <dbReference type="NCBI Taxonomy" id="74318"/>
    <lineage>
        <taxon>Bacteria</taxon>
        <taxon>Pseudomonadati</taxon>
        <taxon>Pseudomonadota</taxon>
        <taxon>Alphaproteobacteria</taxon>
        <taxon>Maricaulales</taxon>
        <taxon>Maricaulaceae</taxon>
        <taxon>Maricaulis</taxon>
    </lineage>
</organism>
<keyword evidence="1" id="KW-0812">Transmembrane</keyword>
<dbReference type="EMBL" id="RBIM01000003">
    <property type="protein sequence ID" value="RKR00035.1"/>
    <property type="molecule type" value="Genomic_DNA"/>
</dbReference>
<dbReference type="AlphaFoldDB" id="A0A495DDN9"/>
<reference evidence="2 3" key="1">
    <citation type="submission" date="2018-10" db="EMBL/GenBank/DDBJ databases">
        <title>Genomic Encyclopedia of Type Strains, Phase IV (KMG-IV): sequencing the most valuable type-strain genomes for metagenomic binning, comparative biology and taxonomic classification.</title>
        <authorList>
            <person name="Goeker M."/>
        </authorList>
    </citation>
    <scope>NUCLEOTIDE SEQUENCE [LARGE SCALE GENOMIC DNA]</scope>
    <source>
        <strain evidence="2 3">DSM 4734</strain>
    </source>
</reference>
<evidence type="ECO:0000313" key="3">
    <source>
        <dbReference type="Proteomes" id="UP000273675"/>
    </source>
</evidence>
<sequence>MTRRILIDAGLFVGGWSLGWMLTDNLLIGLLFALIFSGAGEGVQAAASHDD</sequence>
<evidence type="ECO:0000256" key="1">
    <source>
        <dbReference type="SAM" id="Phobius"/>
    </source>
</evidence>
<accession>A0A495DDN9</accession>
<dbReference type="RefSeq" id="WP_158025558.1">
    <property type="nucleotide sequence ID" value="NZ_RBIM01000003.1"/>
</dbReference>
<name>A0A495DDN9_9PROT</name>
<keyword evidence="1" id="KW-0472">Membrane</keyword>
<proteinExistence type="predicted"/>